<gene>
    <name evidence="1" type="ORF">SSLN_LOCUS18364</name>
</gene>
<keyword evidence="2" id="KW-1185">Reference proteome</keyword>
<accession>A0A183TPG6</accession>
<reference evidence="1 2" key="2">
    <citation type="submission" date="2018-11" db="EMBL/GenBank/DDBJ databases">
        <authorList>
            <consortium name="Pathogen Informatics"/>
        </authorList>
    </citation>
    <scope>NUCLEOTIDE SEQUENCE [LARGE SCALE GENOMIC DNA]</scope>
    <source>
        <strain evidence="1 2">NST_G2</strain>
    </source>
</reference>
<dbReference type="AlphaFoldDB" id="A0A183TPG6"/>
<organism evidence="3">
    <name type="scientific">Schistocephalus solidus</name>
    <name type="common">Tapeworm</name>
    <dbReference type="NCBI Taxonomy" id="70667"/>
    <lineage>
        <taxon>Eukaryota</taxon>
        <taxon>Metazoa</taxon>
        <taxon>Spiralia</taxon>
        <taxon>Lophotrochozoa</taxon>
        <taxon>Platyhelminthes</taxon>
        <taxon>Cestoda</taxon>
        <taxon>Eucestoda</taxon>
        <taxon>Diphyllobothriidea</taxon>
        <taxon>Diphyllobothriidae</taxon>
        <taxon>Schistocephalus</taxon>
    </lineage>
</organism>
<sequence>MHVHTSGCLALTNPGCPNRPITLRADSRVASPRSRTWNVATAAPNVPSSDCKLLPTHSPKFLHRIHYPPNWRINPVLIRDLDQIPGGLAEHFRGVLNGSSAISDAAIDRLPQVDTNNDLDLPPSLPETIWAVQQISSASCWMTARVTDNGTVSEAFAVTNGVKVTARVTDNGTVSEAFAVTNGVKRGCVLSLTLFSLMFSAMLIDAYRDEQSGIHIAYRTDGHLLNTRRM</sequence>
<evidence type="ECO:0000313" key="3">
    <source>
        <dbReference type="WBParaSite" id="SSLN_0001905501-mRNA-1"/>
    </source>
</evidence>
<dbReference type="WBParaSite" id="SSLN_0001905501-mRNA-1">
    <property type="protein sequence ID" value="SSLN_0001905501-mRNA-1"/>
    <property type="gene ID" value="SSLN_0001905501"/>
</dbReference>
<dbReference type="EMBL" id="UYSU01044255">
    <property type="protein sequence ID" value="VDM04750.1"/>
    <property type="molecule type" value="Genomic_DNA"/>
</dbReference>
<dbReference type="Proteomes" id="UP000275846">
    <property type="component" value="Unassembled WGS sequence"/>
</dbReference>
<proteinExistence type="predicted"/>
<evidence type="ECO:0000313" key="1">
    <source>
        <dbReference type="EMBL" id="VDM04750.1"/>
    </source>
</evidence>
<reference evidence="3" key="1">
    <citation type="submission" date="2016-06" db="UniProtKB">
        <authorList>
            <consortium name="WormBaseParasite"/>
        </authorList>
    </citation>
    <scope>IDENTIFICATION</scope>
</reference>
<protein>
    <submittedName>
        <fullName evidence="1 3">Uncharacterized protein</fullName>
    </submittedName>
</protein>
<name>A0A183TPG6_SCHSO</name>
<evidence type="ECO:0000313" key="2">
    <source>
        <dbReference type="Proteomes" id="UP000275846"/>
    </source>
</evidence>